<dbReference type="InterPro" id="IPR050069">
    <property type="entry name" value="Urease_subunit"/>
</dbReference>
<evidence type="ECO:0000313" key="4">
    <source>
        <dbReference type="EMBL" id="TYQ06581.1"/>
    </source>
</evidence>
<reference evidence="4" key="1">
    <citation type="submission" date="2019-07" db="EMBL/GenBank/DDBJ databases">
        <title>Genomic Encyclopedia of Type Strains, Phase IV (KMG-IV): sequencing the most valuable type-strain genomes for metagenomic binning, comparative biology and taxonomic classification.</title>
        <authorList>
            <person name="Goeker M."/>
        </authorList>
    </citation>
    <scope>NUCLEOTIDE SEQUENCE</scope>
    <source>
        <strain evidence="4">DSM 44596</strain>
    </source>
</reference>
<dbReference type="GO" id="GO:0035550">
    <property type="term" value="C:urease complex"/>
    <property type="evidence" value="ECO:0007669"/>
    <property type="project" value="InterPro"/>
</dbReference>
<comment type="catalytic activity">
    <reaction evidence="2">
        <text>urea + 2 H2O + H(+) = hydrogencarbonate + 2 NH4(+)</text>
        <dbReference type="Rhea" id="RHEA:20557"/>
        <dbReference type="ChEBI" id="CHEBI:15377"/>
        <dbReference type="ChEBI" id="CHEBI:15378"/>
        <dbReference type="ChEBI" id="CHEBI:16199"/>
        <dbReference type="ChEBI" id="CHEBI:17544"/>
        <dbReference type="ChEBI" id="CHEBI:28938"/>
        <dbReference type="EC" id="3.5.1.5"/>
    </reaction>
</comment>
<dbReference type="NCBIfam" id="TIGR00192">
    <property type="entry name" value="urease_beta"/>
    <property type="match status" value="1"/>
</dbReference>
<evidence type="ECO:0000256" key="1">
    <source>
        <dbReference type="ARBA" id="ARBA00022801"/>
    </source>
</evidence>
<name>A0A652YU05_NOCGL</name>
<dbReference type="CDD" id="cd00407">
    <property type="entry name" value="Urease_beta"/>
    <property type="match status" value="1"/>
</dbReference>
<dbReference type="GO" id="GO:0043419">
    <property type="term" value="P:urea catabolic process"/>
    <property type="evidence" value="ECO:0007669"/>
    <property type="project" value="InterPro"/>
</dbReference>
<gene>
    <name evidence="4" type="ORF">FNL38_102723</name>
</gene>
<dbReference type="InterPro" id="IPR002019">
    <property type="entry name" value="Urease_beta-like"/>
</dbReference>
<feature type="region of interest" description="Disordered" evidence="3">
    <location>
        <begin position="141"/>
        <end position="160"/>
    </location>
</feature>
<dbReference type="AlphaFoldDB" id="A0A652YU05"/>
<dbReference type="PANTHER" id="PTHR33569">
    <property type="entry name" value="UREASE"/>
    <property type="match status" value="1"/>
</dbReference>
<organism evidence="4">
    <name type="scientific">Nocardia globerula</name>
    <dbReference type="NCBI Taxonomy" id="1818"/>
    <lineage>
        <taxon>Bacteria</taxon>
        <taxon>Bacillati</taxon>
        <taxon>Actinomycetota</taxon>
        <taxon>Actinomycetes</taxon>
        <taxon>Mycobacteriales</taxon>
        <taxon>Nocardiaceae</taxon>
        <taxon>Nocardia</taxon>
    </lineage>
</organism>
<dbReference type="SUPFAM" id="SSF51278">
    <property type="entry name" value="Urease, beta-subunit"/>
    <property type="match status" value="1"/>
</dbReference>
<accession>A0A652YU05</accession>
<dbReference type="PANTHER" id="PTHR33569:SF1">
    <property type="entry name" value="UREASE"/>
    <property type="match status" value="1"/>
</dbReference>
<dbReference type="EMBL" id="VNIQ01000002">
    <property type="protein sequence ID" value="TYQ06581.1"/>
    <property type="molecule type" value="Genomic_DNA"/>
</dbReference>
<evidence type="ECO:0000256" key="2">
    <source>
        <dbReference type="ARBA" id="ARBA00047778"/>
    </source>
</evidence>
<protein>
    <submittedName>
        <fullName evidence="4">Urease subunit beta</fullName>
    </submittedName>
</protein>
<proteinExistence type="predicted"/>
<feature type="compositionally biased region" description="Acidic residues" evidence="3">
    <location>
        <begin position="150"/>
        <end position="160"/>
    </location>
</feature>
<keyword evidence="1" id="KW-0378">Hydrolase</keyword>
<dbReference type="GO" id="GO:0009039">
    <property type="term" value="F:urease activity"/>
    <property type="evidence" value="ECO:0007669"/>
    <property type="project" value="UniProtKB-EC"/>
</dbReference>
<comment type="caution">
    <text evidence="4">The sequence shown here is derived from an EMBL/GenBank/DDBJ whole genome shotgun (WGS) entry which is preliminary data.</text>
</comment>
<dbReference type="Pfam" id="PF00699">
    <property type="entry name" value="Urease_beta"/>
    <property type="match status" value="1"/>
</dbReference>
<dbReference type="InterPro" id="IPR036461">
    <property type="entry name" value="Urease_betasu_sf"/>
</dbReference>
<evidence type="ECO:0000256" key="3">
    <source>
        <dbReference type="SAM" id="MobiDB-lite"/>
    </source>
</evidence>
<sequence length="160" mass="16806">MIPGEVRVSSEPLEFGADAHRITLVVVNDGDRPIQIGSHLHLPAANPALTFDRKAADGFRLDIPSGTSVRFEPGVSRTVTLIELGGLKRVPGLQIGSGDQLPTHAREPKPVLPFGTPGVEVEEPLRASSVNVRISDIAATDGAVATDEAAQSDDTDEVTA</sequence>
<dbReference type="Gene3D" id="2.10.150.10">
    <property type="entry name" value="Urease, beta subunit"/>
    <property type="match status" value="1"/>
</dbReference>